<dbReference type="KEGG" id="smam:Mal15_21360"/>
<sequence length="215" mass="24248">MKSGGRPSSAPIAVGYQASDHDANSGEESRPRITRMTRIDLRWRVRRRLAARTMNSWQSDCRDLGILSAVGLPIMGSTRFKGAWAGAVMRSATLSFQCRPNHGRVKLRSGLLIEFDPTWDQPLRASVRALNQQEVCTGPVGSRHTADSIDPPVLHRLRSLDRWKKKSRVVCSRGDRLLRHSTYFPSAAHCFIRAMFFWTVSSCWGSNLGRLRRSV</sequence>
<dbReference type="EMBL" id="CP036264">
    <property type="protein sequence ID" value="QEF98089.1"/>
    <property type="molecule type" value="Genomic_DNA"/>
</dbReference>
<feature type="region of interest" description="Disordered" evidence="1">
    <location>
        <begin position="1"/>
        <end position="32"/>
    </location>
</feature>
<reference evidence="2 3" key="1">
    <citation type="submission" date="2019-02" db="EMBL/GenBank/DDBJ databases">
        <title>Planctomycetal bacteria perform biofilm scaping via a novel small molecule.</title>
        <authorList>
            <person name="Jeske O."/>
            <person name="Boedeker C."/>
            <person name="Wiegand S."/>
            <person name="Breitling P."/>
            <person name="Kallscheuer N."/>
            <person name="Jogler M."/>
            <person name="Rohde M."/>
            <person name="Petersen J."/>
            <person name="Medema M.H."/>
            <person name="Surup F."/>
            <person name="Jogler C."/>
        </authorList>
    </citation>
    <scope>NUCLEOTIDE SEQUENCE [LARGE SCALE GENOMIC DNA]</scope>
    <source>
        <strain evidence="2 3">Mal15</strain>
    </source>
</reference>
<keyword evidence="3" id="KW-1185">Reference proteome</keyword>
<gene>
    <name evidence="2" type="ORF">Mal15_21360</name>
</gene>
<protein>
    <submittedName>
        <fullName evidence="2">Uncharacterized protein</fullName>
    </submittedName>
</protein>
<organism evidence="2 3">
    <name type="scientific">Stieleria maiorica</name>
    <dbReference type="NCBI Taxonomy" id="2795974"/>
    <lineage>
        <taxon>Bacteria</taxon>
        <taxon>Pseudomonadati</taxon>
        <taxon>Planctomycetota</taxon>
        <taxon>Planctomycetia</taxon>
        <taxon>Pirellulales</taxon>
        <taxon>Pirellulaceae</taxon>
        <taxon>Stieleria</taxon>
    </lineage>
</organism>
<dbReference type="AlphaFoldDB" id="A0A5B9MC56"/>
<evidence type="ECO:0000256" key="1">
    <source>
        <dbReference type="SAM" id="MobiDB-lite"/>
    </source>
</evidence>
<accession>A0A5B9MC56</accession>
<evidence type="ECO:0000313" key="2">
    <source>
        <dbReference type="EMBL" id="QEF98089.1"/>
    </source>
</evidence>
<proteinExistence type="predicted"/>
<name>A0A5B9MC56_9BACT</name>
<evidence type="ECO:0000313" key="3">
    <source>
        <dbReference type="Proteomes" id="UP000321353"/>
    </source>
</evidence>
<dbReference type="Proteomes" id="UP000321353">
    <property type="component" value="Chromosome"/>
</dbReference>
<feature type="compositionally biased region" description="Basic and acidic residues" evidence="1">
    <location>
        <begin position="19"/>
        <end position="32"/>
    </location>
</feature>